<dbReference type="GO" id="GO:0004373">
    <property type="term" value="F:alpha-1,4-glucan glucosyltransferase (UDP-glucose donor) activity"/>
    <property type="evidence" value="ECO:0007669"/>
    <property type="project" value="InterPro"/>
</dbReference>
<organism evidence="11">
    <name type="scientific">Magnetococcus massalia (strain MO-1)</name>
    <dbReference type="NCBI Taxonomy" id="451514"/>
    <lineage>
        <taxon>Bacteria</taxon>
        <taxon>Pseudomonadati</taxon>
        <taxon>Pseudomonadota</taxon>
        <taxon>Magnetococcia</taxon>
        <taxon>Magnetococcales</taxon>
        <taxon>Magnetococcaceae</taxon>
        <taxon>Magnetococcus</taxon>
    </lineage>
</organism>
<dbReference type="GO" id="GO:0005978">
    <property type="term" value="P:glycogen biosynthetic process"/>
    <property type="evidence" value="ECO:0007669"/>
    <property type="project" value="UniProtKB-UniRule"/>
</dbReference>
<reference evidence="11" key="1">
    <citation type="submission" date="2015-04" db="EMBL/GenBank/DDBJ databases">
        <authorList>
            <person name="Syromyatnikov M.Y."/>
            <person name="Popov V.N."/>
        </authorList>
    </citation>
    <scope>NUCLEOTIDE SEQUENCE</scope>
    <source>
        <strain evidence="11">MO-1</strain>
    </source>
</reference>
<dbReference type="UniPathway" id="UPA00164"/>
<dbReference type="SUPFAM" id="SSF53756">
    <property type="entry name" value="UDP-Glycosyltransferase/glycogen phosphorylase"/>
    <property type="match status" value="1"/>
</dbReference>
<dbReference type="Pfam" id="PF00534">
    <property type="entry name" value="Glycos_transf_1"/>
    <property type="match status" value="1"/>
</dbReference>
<dbReference type="GO" id="GO:0009011">
    <property type="term" value="F:alpha-1,4-glucan glucosyltransferase (ADP-glucose donor) activity"/>
    <property type="evidence" value="ECO:0007669"/>
    <property type="project" value="UniProtKB-UniRule"/>
</dbReference>
<dbReference type="InterPro" id="IPR001296">
    <property type="entry name" value="Glyco_trans_1"/>
</dbReference>
<comment type="similarity">
    <text evidence="4 8">Belongs to the glycosyltransferase 1 family. Bacterial/plant glycogen synthase subfamily.</text>
</comment>
<name>A0A1S7LGK9_MAGMO</name>
<evidence type="ECO:0000256" key="1">
    <source>
        <dbReference type="ARBA" id="ARBA00001478"/>
    </source>
</evidence>
<dbReference type="Pfam" id="PF08323">
    <property type="entry name" value="Glyco_transf_5"/>
    <property type="match status" value="1"/>
</dbReference>
<evidence type="ECO:0000256" key="3">
    <source>
        <dbReference type="ARBA" id="ARBA00004964"/>
    </source>
</evidence>
<evidence type="ECO:0000256" key="7">
    <source>
        <dbReference type="ARBA" id="ARBA00023056"/>
    </source>
</evidence>
<dbReference type="Gene3D" id="3.40.50.2000">
    <property type="entry name" value="Glycogen Phosphorylase B"/>
    <property type="match status" value="2"/>
</dbReference>
<feature type="domain" description="Starch synthase catalytic" evidence="10">
    <location>
        <begin position="4"/>
        <end position="240"/>
    </location>
</feature>
<feature type="binding site" evidence="8">
    <location>
        <position position="15"/>
    </location>
    <ligand>
        <name>ADP-alpha-D-glucose</name>
        <dbReference type="ChEBI" id="CHEBI:57498"/>
    </ligand>
</feature>
<evidence type="ECO:0000256" key="8">
    <source>
        <dbReference type="HAMAP-Rule" id="MF_00484"/>
    </source>
</evidence>
<evidence type="ECO:0000259" key="10">
    <source>
        <dbReference type="Pfam" id="PF08323"/>
    </source>
</evidence>
<evidence type="ECO:0000256" key="5">
    <source>
        <dbReference type="ARBA" id="ARBA00022676"/>
    </source>
</evidence>
<comment type="function">
    <text evidence="2 8">Synthesizes alpha-1,4-glucan chains using ADP-glucose.</text>
</comment>
<comment type="catalytic activity">
    <reaction evidence="1 8">
        <text>[(1-&gt;4)-alpha-D-glucosyl](n) + ADP-alpha-D-glucose = [(1-&gt;4)-alpha-D-glucosyl](n+1) + ADP + H(+)</text>
        <dbReference type="Rhea" id="RHEA:18189"/>
        <dbReference type="Rhea" id="RHEA-COMP:9584"/>
        <dbReference type="Rhea" id="RHEA-COMP:9587"/>
        <dbReference type="ChEBI" id="CHEBI:15378"/>
        <dbReference type="ChEBI" id="CHEBI:15444"/>
        <dbReference type="ChEBI" id="CHEBI:57498"/>
        <dbReference type="ChEBI" id="CHEBI:456216"/>
        <dbReference type="EC" id="2.4.1.21"/>
    </reaction>
</comment>
<keyword evidence="7 8" id="KW-0320">Glycogen biosynthesis</keyword>
<dbReference type="HAMAP" id="MF_00484">
    <property type="entry name" value="Glycogen_synth"/>
    <property type="match status" value="1"/>
</dbReference>
<feature type="domain" description="Glycosyl transferase family 1" evidence="9">
    <location>
        <begin position="295"/>
        <end position="449"/>
    </location>
</feature>
<dbReference type="NCBIfam" id="TIGR02095">
    <property type="entry name" value="glgA"/>
    <property type="match status" value="1"/>
</dbReference>
<evidence type="ECO:0000256" key="4">
    <source>
        <dbReference type="ARBA" id="ARBA00010281"/>
    </source>
</evidence>
<dbReference type="InterPro" id="IPR013534">
    <property type="entry name" value="Starch_synth_cat_dom"/>
</dbReference>
<dbReference type="AlphaFoldDB" id="A0A1S7LGK9"/>
<dbReference type="PANTHER" id="PTHR46083:SF1">
    <property type="entry name" value="GLYCOGEN SYNTHASE 2-RELATED"/>
    <property type="match status" value="1"/>
</dbReference>
<dbReference type="PANTHER" id="PTHR46083">
    <property type="match status" value="1"/>
</dbReference>
<dbReference type="NCBIfam" id="NF001905">
    <property type="entry name" value="PRK00654.2-4"/>
    <property type="match status" value="1"/>
</dbReference>
<comment type="pathway">
    <text evidence="3 8">Glycan biosynthesis; glycogen biosynthesis.</text>
</comment>
<dbReference type="CDD" id="cd03791">
    <property type="entry name" value="GT5_Glycogen_synthase_DULL1-like"/>
    <property type="match status" value="1"/>
</dbReference>
<sequence length="490" mass="56272">MYTVMVASECAPVAKVGGLADVVHGLSRELQAQDQQVEIILPKYACLRWDLIENPRIAYEHLWVPWSGGAIHTTVWSGQLDGLDCFFIDPHSEENFFGRENFYGYLDEAPRFAFFTKAALEFLLHSGRRPDILHTHDWQTSLAAVMLYEMFAEQKMGEIRVCHTIHNFKHQGICGHELLEMTGLDRPDYYGARDRLGDDFHKEALNFTKGALLYANFITTVSRNHAWEVRHSDQNYGLGHPLYLHQDKFGGVVNGLDYNAWNPATDLQIHQHFDLEHMEQKQANKVWLRDRLLLAQDEKPLIAYVGRLDPQKGVHLIKHALVHALNNDAQFVLLGSGSEEAINHEFIDLKNHFNDNPNCHIEVGFHEGLARQIYAGADLMVVPSMFEPCGLTQLISLRYGTVPVVRAVGGLVDTVFDWHHDNHPQGMRNGFIFNDANYAGLESALDRAIGLWRDDPDEFHLLMKNGMRMDFSWHEPTRHYLNIYRFIRHK</sequence>
<keyword evidence="6 8" id="KW-0808">Transferase</keyword>
<dbReference type="EMBL" id="LO017727">
    <property type="protein sequence ID" value="CRH05217.1"/>
    <property type="molecule type" value="Genomic_DNA"/>
</dbReference>
<dbReference type="InterPro" id="IPR011835">
    <property type="entry name" value="GS/SS"/>
</dbReference>
<keyword evidence="5 8" id="KW-0328">Glycosyltransferase</keyword>
<evidence type="ECO:0000259" key="9">
    <source>
        <dbReference type="Pfam" id="PF00534"/>
    </source>
</evidence>
<gene>
    <name evidence="8 11" type="primary">glgA</name>
    <name evidence="11" type="ORF">MAGMO_1019</name>
</gene>
<protein>
    <recommendedName>
        <fullName evidence="8">Glycogen synthase</fullName>
        <ecNumber evidence="8">2.4.1.21</ecNumber>
    </recommendedName>
    <alternativeName>
        <fullName evidence="8">Starch [bacterial glycogen] synthase</fullName>
    </alternativeName>
</protein>
<evidence type="ECO:0000313" key="11">
    <source>
        <dbReference type="EMBL" id="CRH05217.1"/>
    </source>
</evidence>
<evidence type="ECO:0000256" key="6">
    <source>
        <dbReference type="ARBA" id="ARBA00022679"/>
    </source>
</evidence>
<evidence type="ECO:0000256" key="2">
    <source>
        <dbReference type="ARBA" id="ARBA00002764"/>
    </source>
</evidence>
<dbReference type="EC" id="2.4.1.21" evidence="8"/>
<accession>A0A1S7LGK9</accession>
<proteinExistence type="inferred from homology"/>